<keyword evidence="7 15" id="KW-0479">Metal-binding</keyword>
<evidence type="ECO:0000313" key="21">
    <source>
        <dbReference type="Proteomes" id="UP001524435"/>
    </source>
</evidence>
<comment type="catalytic activity">
    <reaction evidence="14 15">
        <text>tRNA(Phe) + L-phenylalanine + ATP = L-phenylalanyl-tRNA(Phe) + AMP + diphosphate + H(+)</text>
        <dbReference type="Rhea" id="RHEA:19413"/>
        <dbReference type="Rhea" id="RHEA-COMP:9668"/>
        <dbReference type="Rhea" id="RHEA-COMP:9699"/>
        <dbReference type="ChEBI" id="CHEBI:15378"/>
        <dbReference type="ChEBI" id="CHEBI:30616"/>
        <dbReference type="ChEBI" id="CHEBI:33019"/>
        <dbReference type="ChEBI" id="CHEBI:58095"/>
        <dbReference type="ChEBI" id="CHEBI:78442"/>
        <dbReference type="ChEBI" id="CHEBI:78531"/>
        <dbReference type="ChEBI" id="CHEBI:456215"/>
        <dbReference type="EC" id="6.1.1.20"/>
    </reaction>
</comment>
<dbReference type="CDD" id="cd00769">
    <property type="entry name" value="PheRS_beta_core"/>
    <property type="match status" value="1"/>
</dbReference>
<keyword evidence="6 15" id="KW-0436">Ligase</keyword>
<evidence type="ECO:0000256" key="9">
    <source>
        <dbReference type="ARBA" id="ARBA00022840"/>
    </source>
</evidence>
<dbReference type="PROSITE" id="PS50886">
    <property type="entry name" value="TRBD"/>
    <property type="match status" value="1"/>
</dbReference>
<dbReference type="RefSeq" id="WP_178200247.1">
    <property type="nucleotide sequence ID" value="NZ_CALVCM010000001.1"/>
</dbReference>
<dbReference type="InterPro" id="IPR009061">
    <property type="entry name" value="DNA-bd_dom_put_sf"/>
</dbReference>
<dbReference type="InterPro" id="IPR004532">
    <property type="entry name" value="Phe-tRNA-ligase_IIc_bsu_bact"/>
</dbReference>
<dbReference type="NCBIfam" id="TIGR00472">
    <property type="entry name" value="pheT_bact"/>
    <property type="match status" value="1"/>
</dbReference>
<accession>A0ABT1SIB9</accession>
<keyword evidence="9 15" id="KW-0067">ATP-binding</keyword>
<dbReference type="Gene3D" id="3.30.930.10">
    <property type="entry name" value="Bira Bifunctional Protein, Domain 2"/>
    <property type="match status" value="1"/>
</dbReference>
<dbReference type="InterPro" id="IPR045864">
    <property type="entry name" value="aa-tRNA-synth_II/BPL/LPL"/>
</dbReference>
<keyword evidence="13 15" id="KW-0030">Aminoacyl-tRNA synthetase</keyword>
<dbReference type="InterPro" id="IPR041616">
    <property type="entry name" value="PheRS_beta_core"/>
</dbReference>
<dbReference type="SMART" id="SM00874">
    <property type="entry name" value="B5"/>
    <property type="match status" value="1"/>
</dbReference>
<evidence type="ECO:0000259" key="18">
    <source>
        <dbReference type="PROSITE" id="PS51447"/>
    </source>
</evidence>
<evidence type="ECO:0000256" key="3">
    <source>
        <dbReference type="ARBA" id="ARBA00011209"/>
    </source>
</evidence>
<keyword evidence="12 15" id="KW-0648">Protein biosynthesis</keyword>
<dbReference type="SUPFAM" id="SSF54991">
    <property type="entry name" value="Anticodon-binding domain of PheRS"/>
    <property type="match status" value="1"/>
</dbReference>
<gene>
    <name evidence="15 20" type="primary">pheT</name>
    <name evidence="20" type="ORF">NE663_01650</name>
</gene>
<comment type="caution">
    <text evidence="20">The sequence shown here is derived from an EMBL/GenBank/DDBJ whole genome shotgun (WGS) entry which is preliminary data.</text>
</comment>
<dbReference type="SUPFAM" id="SSF50249">
    <property type="entry name" value="Nucleic acid-binding proteins"/>
    <property type="match status" value="1"/>
</dbReference>
<feature type="domain" description="FDX-ACB" evidence="18">
    <location>
        <begin position="702"/>
        <end position="795"/>
    </location>
</feature>
<dbReference type="InterPro" id="IPR033714">
    <property type="entry name" value="tRNA_bind_bactPheRS"/>
</dbReference>
<dbReference type="SMART" id="SM00873">
    <property type="entry name" value="B3_4"/>
    <property type="match status" value="1"/>
</dbReference>
<comment type="cofactor">
    <cofactor evidence="15">
        <name>Mg(2+)</name>
        <dbReference type="ChEBI" id="CHEBI:18420"/>
    </cofactor>
    <text evidence="15">Binds 2 magnesium ions per tetramer.</text>
</comment>
<keyword evidence="8 15" id="KW-0547">Nucleotide-binding</keyword>
<dbReference type="Pfam" id="PF03147">
    <property type="entry name" value="FDX-ACB"/>
    <property type="match status" value="1"/>
</dbReference>
<dbReference type="Gene3D" id="2.40.50.140">
    <property type="entry name" value="Nucleic acid-binding proteins"/>
    <property type="match status" value="1"/>
</dbReference>
<evidence type="ECO:0000259" key="19">
    <source>
        <dbReference type="PROSITE" id="PS51483"/>
    </source>
</evidence>
<dbReference type="EC" id="6.1.1.20" evidence="15"/>
<evidence type="ECO:0000256" key="7">
    <source>
        <dbReference type="ARBA" id="ARBA00022723"/>
    </source>
</evidence>
<comment type="subcellular location">
    <subcellularLocation>
        <location evidence="1 15">Cytoplasm</location>
    </subcellularLocation>
</comment>
<keyword evidence="21" id="KW-1185">Reference proteome</keyword>
<keyword evidence="5 16" id="KW-0820">tRNA-binding</keyword>
<feature type="domain" description="TRNA-binding" evidence="17">
    <location>
        <begin position="39"/>
        <end position="152"/>
    </location>
</feature>
<evidence type="ECO:0000256" key="2">
    <source>
        <dbReference type="ARBA" id="ARBA00008653"/>
    </source>
</evidence>
<dbReference type="HAMAP" id="MF_00283">
    <property type="entry name" value="Phe_tRNA_synth_beta1"/>
    <property type="match status" value="1"/>
</dbReference>
<dbReference type="Pfam" id="PF03483">
    <property type="entry name" value="B3_4"/>
    <property type="match status" value="1"/>
</dbReference>
<dbReference type="SUPFAM" id="SSF46955">
    <property type="entry name" value="Putative DNA-binding domain"/>
    <property type="match status" value="1"/>
</dbReference>
<keyword evidence="11 16" id="KW-0694">RNA-binding</keyword>
<dbReference type="PANTHER" id="PTHR10947:SF0">
    <property type="entry name" value="PHENYLALANINE--TRNA LIGASE BETA SUBUNIT"/>
    <property type="match status" value="1"/>
</dbReference>
<comment type="similarity">
    <text evidence="2 15">Belongs to the phenylalanyl-tRNA synthetase beta subunit family. Type 1 subfamily.</text>
</comment>
<dbReference type="NCBIfam" id="NF045760">
    <property type="entry name" value="YtpR"/>
    <property type="match status" value="1"/>
</dbReference>
<organism evidence="20 21">
    <name type="scientific">Massilicoli timonensis</name>
    <dbReference type="NCBI Taxonomy" id="2015901"/>
    <lineage>
        <taxon>Bacteria</taxon>
        <taxon>Bacillati</taxon>
        <taxon>Bacillota</taxon>
        <taxon>Erysipelotrichia</taxon>
        <taxon>Erysipelotrichales</taxon>
        <taxon>Erysipelotrichaceae</taxon>
        <taxon>Massilicoli</taxon>
    </lineage>
</organism>
<evidence type="ECO:0000313" key="20">
    <source>
        <dbReference type="EMBL" id="MCQ5120963.1"/>
    </source>
</evidence>
<dbReference type="InterPro" id="IPR036690">
    <property type="entry name" value="Fdx_antiC-bd_sf"/>
</dbReference>
<sequence length="796" mass="87191">MLISRKWLSQYMDLSDISDAAFADAITQAGLEVEAIHPLSSGTNLAIGEVLSCEMHPDSDHLHICQVDLKDQVEQIVCGAPNVAKGQKVIVAKVGAKLPGGEIKAGSIRGVASNGMICSLAELGVDPHLLSEESKNGIEVLSADAPIGHTDPLAYLGLNDTVFDVGLTPNRSDCQSVWAMAVECGAILHKEVMLPRVEGASQKGSSTKLKIASKTAKCPTFLGKVVNHVTIKESPQWMKELLLASGMKSINNVVDISNIVMLETGQPMHFYDIDAIPAQEITVVDGLHTTYTALDGNEYEVLPEDIMITTEAKPIGFGGVMGGDDSKIETTTKGIIIEAASFDHVSIRNTARRLNLNTDASLRYQKGIEPLAVYKAMDRAIALLEQYADASGLEETVVYETKQYEPTVLTVDADSINAMLGTDFTVEEMIEVLADLKLSPIVCDHKIDLCIPSYRSDLKIEADIAEEIIRIIGYDRLPSTLPLLPESEGALSPRQAMRRKIRTQLNQAGLYEARTYTLISDAFLEDAILSAGEAVRLAVPMSEERKSIRTSVLPSLLDAVSYNQNRSAKDVALFEISSVYSTEKEVEHLAIAMEGALQKSRWQNIEIKADFYTLKGLLMNLLQTFGFEGTRISVKENTVDTTHFHPYRSACLYIGKDLFAVFGEIHPAMAKRYDVSRLVMAEANIEVLLANRASKIKYEPISKFPSVVRDLALVVSQEVNAQQLIDIIRKNGKQYVSHVEVFDVYTGEHVAKGYKSIALSITFGSHEKTLTDEEISAVNAKIMDALQKETNAQLRA</sequence>
<comment type="subunit">
    <text evidence="3 15">Tetramer of two alpha and two beta subunits.</text>
</comment>
<dbReference type="EMBL" id="JANGCH010000002">
    <property type="protein sequence ID" value="MCQ5120963.1"/>
    <property type="molecule type" value="Genomic_DNA"/>
</dbReference>
<feature type="binding site" evidence="15">
    <location>
        <position position="457"/>
    </location>
    <ligand>
        <name>Mg(2+)</name>
        <dbReference type="ChEBI" id="CHEBI:18420"/>
        <note>shared with alpha subunit</note>
    </ligand>
</feature>
<dbReference type="Pfam" id="PF17759">
    <property type="entry name" value="tRNA_synthFbeta"/>
    <property type="match status" value="1"/>
</dbReference>
<evidence type="ECO:0000256" key="15">
    <source>
        <dbReference type="HAMAP-Rule" id="MF_00283"/>
    </source>
</evidence>
<dbReference type="Pfam" id="PF03484">
    <property type="entry name" value="B5"/>
    <property type="match status" value="1"/>
</dbReference>
<evidence type="ECO:0000256" key="16">
    <source>
        <dbReference type="PROSITE-ProRule" id="PRU00209"/>
    </source>
</evidence>
<evidence type="ECO:0000256" key="13">
    <source>
        <dbReference type="ARBA" id="ARBA00023146"/>
    </source>
</evidence>
<protein>
    <recommendedName>
        <fullName evidence="15">Phenylalanine--tRNA ligase beta subunit</fullName>
        <ecNumber evidence="15">6.1.1.20</ecNumber>
    </recommendedName>
    <alternativeName>
        <fullName evidence="15">Phenylalanyl-tRNA synthetase beta subunit</fullName>
        <shortName evidence="15">PheRS</shortName>
    </alternativeName>
</protein>
<feature type="binding site" evidence="15">
    <location>
        <position position="466"/>
    </location>
    <ligand>
        <name>Mg(2+)</name>
        <dbReference type="ChEBI" id="CHEBI:18420"/>
        <note>shared with alpha subunit</note>
    </ligand>
</feature>
<evidence type="ECO:0000256" key="14">
    <source>
        <dbReference type="ARBA" id="ARBA00049255"/>
    </source>
</evidence>
<dbReference type="InterPro" id="IPR045060">
    <property type="entry name" value="Phe-tRNA-ligase_IIc_bsu"/>
</dbReference>
<dbReference type="PROSITE" id="PS51483">
    <property type="entry name" value="B5"/>
    <property type="match status" value="1"/>
</dbReference>
<evidence type="ECO:0000256" key="4">
    <source>
        <dbReference type="ARBA" id="ARBA00022490"/>
    </source>
</evidence>
<dbReference type="SUPFAM" id="SSF56037">
    <property type="entry name" value="PheT/TilS domain"/>
    <property type="match status" value="1"/>
</dbReference>
<dbReference type="InterPro" id="IPR002547">
    <property type="entry name" value="tRNA-bd_dom"/>
</dbReference>
<reference evidence="20 21" key="1">
    <citation type="submission" date="2022-06" db="EMBL/GenBank/DDBJ databases">
        <title>Isolation of gut microbiota from human fecal samples.</title>
        <authorList>
            <person name="Pamer E.G."/>
            <person name="Barat B."/>
            <person name="Waligurski E."/>
            <person name="Medina S."/>
            <person name="Paddock L."/>
            <person name="Mostad J."/>
        </authorList>
    </citation>
    <scope>NUCLEOTIDE SEQUENCE [LARGE SCALE GENOMIC DNA]</scope>
    <source>
        <strain evidence="20 21">DFI.6.1</strain>
    </source>
</reference>
<evidence type="ECO:0000256" key="1">
    <source>
        <dbReference type="ARBA" id="ARBA00004496"/>
    </source>
</evidence>
<dbReference type="GO" id="GO:0004826">
    <property type="term" value="F:phenylalanine-tRNA ligase activity"/>
    <property type="evidence" value="ECO:0007669"/>
    <property type="project" value="UniProtKB-EC"/>
</dbReference>
<dbReference type="Gene3D" id="3.50.40.10">
    <property type="entry name" value="Phenylalanyl-trna Synthetase, Chain B, domain 3"/>
    <property type="match status" value="1"/>
</dbReference>
<feature type="binding site" evidence="15">
    <location>
        <position position="467"/>
    </location>
    <ligand>
        <name>Mg(2+)</name>
        <dbReference type="ChEBI" id="CHEBI:18420"/>
        <note>shared with alpha subunit</note>
    </ligand>
</feature>
<dbReference type="Gene3D" id="3.30.56.10">
    <property type="match status" value="2"/>
</dbReference>
<dbReference type="CDD" id="cd02796">
    <property type="entry name" value="tRNA_bind_bactPheRS"/>
    <property type="match status" value="1"/>
</dbReference>
<proteinExistence type="inferred from homology"/>
<feature type="binding site" evidence="15">
    <location>
        <position position="463"/>
    </location>
    <ligand>
        <name>Mg(2+)</name>
        <dbReference type="ChEBI" id="CHEBI:18420"/>
        <note>shared with alpha subunit</note>
    </ligand>
</feature>
<feature type="domain" description="B5" evidence="19">
    <location>
        <begin position="404"/>
        <end position="479"/>
    </location>
</feature>
<dbReference type="SUPFAM" id="SSF55681">
    <property type="entry name" value="Class II aaRS and biotin synthetases"/>
    <property type="match status" value="1"/>
</dbReference>
<evidence type="ECO:0000256" key="10">
    <source>
        <dbReference type="ARBA" id="ARBA00022842"/>
    </source>
</evidence>
<evidence type="ECO:0000259" key="17">
    <source>
        <dbReference type="PROSITE" id="PS50886"/>
    </source>
</evidence>
<evidence type="ECO:0000256" key="5">
    <source>
        <dbReference type="ARBA" id="ARBA00022555"/>
    </source>
</evidence>
<dbReference type="Proteomes" id="UP001524435">
    <property type="component" value="Unassembled WGS sequence"/>
</dbReference>
<evidence type="ECO:0000256" key="11">
    <source>
        <dbReference type="ARBA" id="ARBA00022884"/>
    </source>
</evidence>
<dbReference type="Pfam" id="PF01588">
    <property type="entry name" value="tRNA_bind"/>
    <property type="match status" value="1"/>
</dbReference>
<keyword evidence="4 15" id="KW-0963">Cytoplasm</keyword>
<dbReference type="InterPro" id="IPR005147">
    <property type="entry name" value="tRNA_synthase_B5-dom"/>
</dbReference>
<dbReference type="InterPro" id="IPR005146">
    <property type="entry name" value="B3/B4_tRNA-bd"/>
</dbReference>
<keyword evidence="10 15" id="KW-0460">Magnesium</keyword>
<dbReference type="Gene3D" id="3.30.70.380">
    <property type="entry name" value="Ferrodoxin-fold anticodon-binding domain"/>
    <property type="match status" value="1"/>
</dbReference>
<evidence type="ECO:0000256" key="12">
    <source>
        <dbReference type="ARBA" id="ARBA00022917"/>
    </source>
</evidence>
<dbReference type="InterPro" id="IPR012340">
    <property type="entry name" value="NA-bd_OB-fold"/>
</dbReference>
<dbReference type="InterPro" id="IPR020825">
    <property type="entry name" value="Phe-tRNA_synthase-like_B3/B4"/>
</dbReference>
<dbReference type="SMART" id="SM00896">
    <property type="entry name" value="FDX-ACB"/>
    <property type="match status" value="1"/>
</dbReference>
<evidence type="ECO:0000256" key="6">
    <source>
        <dbReference type="ARBA" id="ARBA00022598"/>
    </source>
</evidence>
<name>A0ABT1SIB9_9FIRM</name>
<dbReference type="InterPro" id="IPR005121">
    <property type="entry name" value="Fdx_antiC-bd"/>
</dbReference>
<evidence type="ECO:0000256" key="8">
    <source>
        <dbReference type="ARBA" id="ARBA00022741"/>
    </source>
</evidence>
<dbReference type="PANTHER" id="PTHR10947">
    <property type="entry name" value="PHENYLALANYL-TRNA SYNTHETASE BETA CHAIN AND LEUCINE-RICH REPEAT-CONTAINING PROTEIN 47"/>
    <property type="match status" value="1"/>
</dbReference>
<dbReference type="PROSITE" id="PS51447">
    <property type="entry name" value="FDX_ACB"/>
    <property type="match status" value="1"/>
</dbReference>